<dbReference type="GO" id="GO:0003824">
    <property type="term" value="F:catalytic activity"/>
    <property type="evidence" value="ECO:0007669"/>
    <property type="project" value="InterPro"/>
</dbReference>
<protein>
    <recommendedName>
        <fullName evidence="1">CMP/dCMP-type deaminase domain-containing protein</fullName>
    </recommendedName>
</protein>
<feature type="domain" description="CMP/dCMP-type deaminase" evidence="1">
    <location>
        <begin position="2"/>
        <end position="52"/>
    </location>
</feature>
<dbReference type="OrthoDB" id="9802676at2"/>
<dbReference type="HOGENOM" id="CLU_3082710_0_0_9"/>
<gene>
    <name evidence="2" type="ordered locus">HPL003_12090</name>
</gene>
<accession>G7W1Z5</accession>
<dbReference type="KEGG" id="pta:HPL003_12090"/>
<evidence type="ECO:0000259" key="1">
    <source>
        <dbReference type="PROSITE" id="PS51747"/>
    </source>
</evidence>
<dbReference type="Proteomes" id="UP000005876">
    <property type="component" value="Chromosome"/>
</dbReference>
<reference evidence="2 3" key="3">
    <citation type="journal article" date="2012" name="J. Bacteriol.">
        <title>Genome Sequence of Paenibacillus terrae HPL-003, a Xylanase-Producing Bacterium Isolated from Soil Found in Forest Residue.</title>
        <authorList>
            <person name="Shin S.H."/>
            <person name="Kim S."/>
            <person name="Kim J.Y."/>
            <person name="Song H.Y."/>
            <person name="Cho S.J."/>
            <person name="Kim D.R."/>
            <person name="Lee K.I."/>
            <person name="Lim H.K."/>
            <person name="Park N.J."/>
            <person name="Hwang I.T."/>
            <person name="Yang K.S."/>
        </authorList>
    </citation>
    <scope>NUCLEOTIDE SEQUENCE [LARGE SCALE GENOMIC DNA]</scope>
    <source>
        <strain evidence="2 3">HPL-003</strain>
    </source>
</reference>
<dbReference type="SUPFAM" id="SSF53927">
    <property type="entry name" value="Cytidine deaminase-like"/>
    <property type="match status" value="1"/>
</dbReference>
<dbReference type="Pfam" id="PF00383">
    <property type="entry name" value="dCMP_cyt_deam_1"/>
    <property type="match status" value="1"/>
</dbReference>
<sequence>MFEHYEYLLLAFEEAEKARDEGSFPIGAVIVDLDGEIISQGRNRVFSSCDSS</sequence>
<dbReference type="RefSeq" id="WP_014279904.1">
    <property type="nucleotide sequence ID" value="NC_016641.1"/>
</dbReference>
<dbReference type="PROSITE" id="PS51747">
    <property type="entry name" value="CYT_DCMP_DEAMINASES_2"/>
    <property type="match status" value="1"/>
</dbReference>
<reference evidence="3" key="1">
    <citation type="submission" date="2011-11" db="EMBL/GenBank/DDBJ databases">
        <title>Complete sequence of Paenibacillus terrae HPL-003.</title>
        <authorList>
            <person name="Shin S.H."/>
            <person name="Kim S."/>
            <person name="Kim J.Y."/>
        </authorList>
    </citation>
    <scope>NUCLEOTIDE SEQUENCE [LARGE SCALE GENOMIC DNA]</scope>
    <source>
        <strain evidence="3">HPL-003</strain>
    </source>
</reference>
<name>G7W1Z5_PAETH</name>
<dbReference type="STRING" id="985665.HPL003_12090"/>
<evidence type="ECO:0000313" key="2">
    <source>
        <dbReference type="EMBL" id="AET59175.1"/>
    </source>
</evidence>
<proteinExistence type="predicted"/>
<dbReference type="Gene3D" id="3.40.140.10">
    <property type="entry name" value="Cytidine Deaminase, domain 2"/>
    <property type="match status" value="1"/>
</dbReference>
<reference key="2">
    <citation type="submission" date="2011-11" db="EMBL/GenBank/DDBJ databases">
        <authorList>
            <person name="Shin S.H."/>
            <person name="Kim S."/>
            <person name="Kim J.Y."/>
        </authorList>
    </citation>
    <scope>NUCLEOTIDE SEQUENCE</scope>
    <source>
        <strain>HPL-003</strain>
    </source>
</reference>
<dbReference type="EMBL" id="CP003107">
    <property type="protein sequence ID" value="AET59175.1"/>
    <property type="molecule type" value="Genomic_DNA"/>
</dbReference>
<dbReference type="InterPro" id="IPR002125">
    <property type="entry name" value="CMP_dCMP_dom"/>
</dbReference>
<evidence type="ECO:0000313" key="3">
    <source>
        <dbReference type="Proteomes" id="UP000005876"/>
    </source>
</evidence>
<dbReference type="InterPro" id="IPR016193">
    <property type="entry name" value="Cytidine_deaminase-like"/>
</dbReference>
<organism evidence="2 3">
    <name type="scientific">Paenibacillus terrae (strain HPL-003)</name>
    <dbReference type="NCBI Taxonomy" id="985665"/>
    <lineage>
        <taxon>Bacteria</taxon>
        <taxon>Bacillati</taxon>
        <taxon>Bacillota</taxon>
        <taxon>Bacilli</taxon>
        <taxon>Bacillales</taxon>
        <taxon>Paenibacillaceae</taxon>
        <taxon>Paenibacillus</taxon>
    </lineage>
</organism>
<dbReference type="AlphaFoldDB" id="G7W1Z5"/>